<evidence type="ECO:0000256" key="1">
    <source>
        <dbReference type="ARBA" id="ARBA00022737"/>
    </source>
</evidence>
<feature type="chain" id="PRO_5046650159" description="Right handed beta helix domain-containing protein" evidence="3">
    <location>
        <begin position="31"/>
        <end position="440"/>
    </location>
</feature>
<dbReference type="PANTHER" id="PTHR22990:SF15">
    <property type="entry name" value="F-BOX ONLY PROTEIN 10"/>
    <property type="match status" value="1"/>
</dbReference>
<evidence type="ECO:0000256" key="2">
    <source>
        <dbReference type="SAM" id="MobiDB-lite"/>
    </source>
</evidence>
<dbReference type="InterPro" id="IPR051550">
    <property type="entry name" value="SCF-Subunits/Alg-Epimerases"/>
</dbReference>
<gene>
    <name evidence="5" type="ORF">GCM10010394_25980</name>
</gene>
<evidence type="ECO:0000313" key="6">
    <source>
        <dbReference type="Proteomes" id="UP001500668"/>
    </source>
</evidence>
<dbReference type="InterPro" id="IPR039448">
    <property type="entry name" value="Beta_helix"/>
</dbReference>
<keyword evidence="6" id="KW-1185">Reference proteome</keyword>
<evidence type="ECO:0000256" key="3">
    <source>
        <dbReference type="SAM" id="SignalP"/>
    </source>
</evidence>
<dbReference type="EMBL" id="BAAACA010000014">
    <property type="protein sequence ID" value="GAA0595306.1"/>
    <property type="molecule type" value="Genomic_DNA"/>
</dbReference>
<dbReference type="RefSeq" id="WP_344073639.1">
    <property type="nucleotide sequence ID" value="NZ_BAAACA010000014.1"/>
</dbReference>
<feature type="domain" description="Right handed beta helix" evidence="4">
    <location>
        <begin position="107"/>
        <end position="255"/>
    </location>
</feature>
<organism evidence="5 6">
    <name type="scientific">Streptomyces crystallinus</name>
    <dbReference type="NCBI Taxonomy" id="68191"/>
    <lineage>
        <taxon>Bacteria</taxon>
        <taxon>Bacillati</taxon>
        <taxon>Actinomycetota</taxon>
        <taxon>Actinomycetes</taxon>
        <taxon>Kitasatosporales</taxon>
        <taxon>Streptomycetaceae</taxon>
        <taxon>Streptomyces</taxon>
    </lineage>
</organism>
<name>A0ABP3QX64_9ACTN</name>
<reference evidence="6" key="1">
    <citation type="journal article" date="2019" name="Int. J. Syst. Evol. Microbiol.">
        <title>The Global Catalogue of Microorganisms (GCM) 10K type strain sequencing project: providing services to taxonomists for standard genome sequencing and annotation.</title>
        <authorList>
            <consortium name="The Broad Institute Genomics Platform"/>
            <consortium name="The Broad Institute Genome Sequencing Center for Infectious Disease"/>
            <person name="Wu L."/>
            <person name="Ma J."/>
        </authorList>
    </citation>
    <scope>NUCLEOTIDE SEQUENCE [LARGE SCALE GENOMIC DNA]</scope>
    <source>
        <strain evidence="6">JCM 5067</strain>
    </source>
</reference>
<proteinExistence type="predicted"/>
<evidence type="ECO:0000259" key="4">
    <source>
        <dbReference type="Pfam" id="PF13229"/>
    </source>
</evidence>
<keyword evidence="1" id="KW-0677">Repeat</keyword>
<dbReference type="InterPro" id="IPR011050">
    <property type="entry name" value="Pectin_lyase_fold/virulence"/>
</dbReference>
<feature type="signal peptide" evidence="3">
    <location>
        <begin position="1"/>
        <end position="30"/>
    </location>
</feature>
<dbReference type="SMART" id="SM00710">
    <property type="entry name" value="PbH1"/>
    <property type="match status" value="7"/>
</dbReference>
<keyword evidence="3" id="KW-0732">Signal</keyword>
<protein>
    <recommendedName>
        <fullName evidence="4">Right handed beta helix domain-containing protein</fullName>
    </recommendedName>
</protein>
<dbReference type="Gene3D" id="2.160.20.10">
    <property type="entry name" value="Single-stranded right-handed beta-helix, Pectin lyase-like"/>
    <property type="match status" value="1"/>
</dbReference>
<feature type="region of interest" description="Disordered" evidence="2">
    <location>
        <begin position="405"/>
        <end position="440"/>
    </location>
</feature>
<dbReference type="Proteomes" id="UP001500668">
    <property type="component" value="Unassembled WGS sequence"/>
</dbReference>
<accession>A0ABP3QX64</accession>
<sequence length="440" mass="45728">MFALASRLALPRRRLGLPLAALLLLVPACSGPVDDSAPPKRGPAATLWVPRDFRTIQQAVDHAHPGDLVLVAPGVYRESVTVAAPRVVLRGADRNRTVIDGEFRRANGVTVTGAGSAVENLTVRNHLANGVLFTGVTDAARHTGGAGGAGYERLDTKAYPPLKGFRASFVTAHNNALYGIYAFDAREGLIEDSYASGQADSGIYVGQCRPCLTTVRRNTVEHNAVGIEVTNASEELYVLGNTARHNRVGATVNSNDLESLAPQHRAVFAGNALTDNNDARSPEQADGGYGIGIGVGGGTDNTVERNLISGNRRAGVLLSDVTGYPAARNAVRGNRVTGNGADLVLATSALAGNCFDANQLERVSPAGLTEAARCGRPAGRWRVPGSVPAVAAPAGLSFRLVPAPAPQRSMPHASSAPARAAVGLPGRPDAQRYLLPSGSA</sequence>
<dbReference type="InterPro" id="IPR012334">
    <property type="entry name" value="Pectin_lyas_fold"/>
</dbReference>
<dbReference type="Pfam" id="PF13229">
    <property type="entry name" value="Beta_helix"/>
    <property type="match status" value="1"/>
</dbReference>
<dbReference type="SUPFAM" id="SSF51126">
    <property type="entry name" value="Pectin lyase-like"/>
    <property type="match status" value="1"/>
</dbReference>
<evidence type="ECO:0000313" key="5">
    <source>
        <dbReference type="EMBL" id="GAA0595306.1"/>
    </source>
</evidence>
<dbReference type="InterPro" id="IPR006626">
    <property type="entry name" value="PbH1"/>
</dbReference>
<comment type="caution">
    <text evidence="5">The sequence shown here is derived from an EMBL/GenBank/DDBJ whole genome shotgun (WGS) entry which is preliminary data.</text>
</comment>
<dbReference type="PANTHER" id="PTHR22990">
    <property type="entry name" value="F-BOX ONLY PROTEIN"/>
    <property type="match status" value="1"/>
</dbReference>